<dbReference type="Proteomes" id="UP001604336">
    <property type="component" value="Unassembled WGS sequence"/>
</dbReference>
<evidence type="ECO:0000256" key="1">
    <source>
        <dbReference type="SAM" id="SignalP"/>
    </source>
</evidence>
<reference evidence="3" key="1">
    <citation type="submission" date="2024-07" db="EMBL/GenBank/DDBJ databases">
        <title>Two chromosome-level genome assemblies of Korean endemic species Abeliophyllum distichum and Forsythia ovata (Oleaceae).</title>
        <authorList>
            <person name="Jang H."/>
        </authorList>
    </citation>
    <scope>NUCLEOTIDE SEQUENCE [LARGE SCALE GENOMIC DNA]</scope>
</reference>
<accession>A0ABD1RF39</accession>
<protein>
    <submittedName>
        <fullName evidence="2">Uncharacterized protein</fullName>
    </submittedName>
</protein>
<organism evidence="2 3">
    <name type="scientific">Abeliophyllum distichum</name>
    <dbReference type="NCBI Taxonomy" id="126358"/>
    <lineage>
        <taxon>Eukaryota</taxon>
        <taxon>Viridiplantae</taxon>
        <taxon>Streptophyta</taxon>
        <taxon>Embryophyta</taxon>
        <taxon>Tracheophyta</taxon>
        <taxon>Spermatophyta</taxon>
        <taxon>Magnoliopsida</taxon>
        <taxon>eudicotyledons</taxon>
        <taxon>Gunneridae</taxon>
        <taxon>Pentapetalae</taxon>
        <taxon>asterids</taxon>
        <taxon>lamiids</taxon>
        <taxon>Lamiales</taxon>
        <taxon>Oleaceae</taxon>
        <taxon>Forsythieae</taxon>
        <taxon>Abeliophyllum</taxon>
    </lineage>
</organism>
<evidence type="ECO:0000313" key="2">
    <source>
        <dbReference type="EMBL" id="KAL2486413.1"/>
    </source>
</evidence>
<keyword evidence="3" id="KW-1185">Reference proteome</keyword>
<gene>
    <name evidence="2" type="ORF">Adt_31169</name>
</gene>
<keyword evidence="1" id="KW-0732">Signal</keyword>
<evidence type="ECO:0000313" key="3">
    <source>
        <dbReference type="Proteomes" id="UP001604336"/>
    </source>
</evidence>
<feature type="chain" id="PRO_5044853849" evidence="1">
    <location>
        <begin position="24"/>
        <end position="133"/>
    </location>
</feature>
<dbReference type="EMBL" id="JBFOLK010000009">
    <property type="protein sequence ID" value="KAL2486413.1"/>
    <property type="molecule type" value="Genomic_DNA"/>
</dbReference>
<comment type="caution">
    <text evidence="2">The sequence shown here is derived from an EMBL/GenBank/DDBJ whole genome shotgun (WGS) entry which is preliminary data.</text>
</comment>
<dbReference type="AlphaFoldDB" id="A0ABD1RF39"/>
<name>A0ABD1RF39_9LAMI</name>
<feature type="signal peptide" evidence="1">
    <location>
        <begin position="1"/>
        <end position="23"/>
    </location>
</feature>
<proteinExistence type="predicted"/>
<sequence length="133" mass="15296">MGGYWHNLGIGFWLTSWWWKLGGYWDNFLSHPLVLAVAIPRARRKAPEPPEIGISLKDVEELWNLIKKQCLEKASDLDSKDETLRVQVLKMLDDMSKHHQQAAEVGSGCEFFWQISAVLFSLDLMRDPVVAEN</sequence>